<name>A0A521EI80_9ACTN</name>
<proteinExistence type="predicted"/>
<dbReference type="InterPro" id="IPR003615">
    <property type="entry name" value="HNH_nuc"/>
</dbReference>
<evidence type="ECO:0008006" key="4">
    <source>
        <dbReference type="Google" id="ProtNLM"/>
    </source>
</evidence>
<dbReference type="CDD" id="cd00085">
    <property type="entry name" value="HNHc"/>
    <property type="match status" value="1"/>
</dbReference>
<dbReference type="EMBL" id="FXTJ01000005">
    <property type="protein sequence ID" value="SMO83619.1"/>
    <property type="molecule type" value="Genomic_DNA"/>
</dbReference>
<organism evidence="2 3">
    <name type="scientific">Geodermatophilus aquaeductus</name>
    <dbReference type="NCBI Taxonomy" id="1564161"/>
    <lineage>
        <taxon>Bacteria</taxon>
        <taxon>Bacillati</taxon>
        <taxon>Actinomycetota</taxon>
        <taxon>Actinomycetes</taxon>
        <taxon>Geodermatophilales</taxon>
        <taxon>Geodermatophilaceae</taxon>
        <taxon>Geodermatophilus</taxon>
    </lineage>
</organism>
<feature type="compositionally biased region" description="Low complexity" evidence="1">
    <location>
        <begin position="116"/>
        <end position="131"/>
    </location>
</feature>
<accession>A0A521EI80</accession>
<feature type="region of interest" description="Disordered" evidence="1">
    <location>
        <begin position="116"/>
        <end position="155"/>
    </location>
</feature>
<dbReference type="Proteomes" id="UP000317484">
    <property type="component" value="Unassembled WGS sequence"/>
</dbReference>
<evidence type="ECO:0000313" key="2">
    <source>
        <dbReference type="EMBL" id="SMO83619.1"/>
    </source>
</evidence>
<keyword evidence="3" id="KW-1185">Reference proteome</keyword>
<evidence type="ECO:0000313" key="3">
    <source>
        <dbReference type="Proteomes" id="UP000317484"/>
    </source>
</evidence>
<dbReference type="AlphaFoldDB" id="A0A521EI80"/>
<feature type="compositionally biased region" description="Pro residues" evidence="1">
    <location>
        <begin position="208"/>
        <end position="225"/>
    </location>
</feature>
<gene>
    <name evidence="2" type="ORF">SAMN06273567_105143</name>
</gene>
<feature type="region of interest" description="Disordered" evidence="1">
    <location>
        <begin position="195"/>
        <end position="226"/>
    </location>
</feature>
<protein>
    <recommendedName>
        <fullName evidence="4">DUF222 domain-containing protein</fullName>
    </recommendedName>
</protein>
<evidence type="ECO:0000256" key="1">
    <source>
        <dbReference type="SAM" id="MobiDB-lite"/>
    </source>
</evidence>
<reference evidence="2 3" key="1">
    <citation type="submission" date="2017-05" db="EMBL/GenBank/DDBJ databases">
        <authorList>
            <person name="Varghese N."/>
            <person name="Submissions S."/>
        </authorList>
    </citation>
    <scope>NUCLEOTIDE SEQUENCE [LARGE SCALE GENOMIC DNA]</scope>
    <source>
        <strain evidence="2 3">DSM 46834</strain>
    </source>
</reference>
<feature type="compositionally biased region" description="Polar residues" evidence="1">
    <location>
        <begin position="432"/>
        <end position="449"/>
    </location>
</feature>
<feature type="region of interest" description="Disordered" evidence="1">
    <location>
        <begin position="429"/>
        <end position="449"/>
    </location>
</feature>
<sequence length="449" mass="45754">MTARPDRCEGMSVVSALLTTPEAAALVAALGAYADALPADGRSRGQTMADCLLDLVLRPSETGLPPVQVVLSVIAPLGALLGGDQPCEIDGQVVPAETVRALLAALTGHPLVTTAAPADTAPADTAPADTANIAKTDSGSGRGGQGAAGDDSPLGDQALLGVTAAEAARYEAEAGELAAWWAEMERRVLAGEFDAEPPPQFIDEDGPPDLPARPHSAPPPHPAGPPDGWWARADRAVDDAGDAVLAAQQALGHAHRLVSTAARADAADEAAWAHSAAGRVTAAPDALTALGAATDQARRALAGLLASTGGGGLADRPRLVLTDALTGALLALTDLPALRRAATTGVGLRVPGVTAGYRPGVALDRHVRARDRRCRFPGCRRRVPRSGELDHAVPWPAGPTAAGNLTGYCTGHHRGKHQAPSWRHTLAPDGTLTVTTPSGLTATTEPPPY</sequence>